<evidence type="ECO:0000313" key="2">
    <source>
        <dbReference type="EMBL" id="GAA2390005.1"/>
    </source>
</evidence>
<sequence>MYRAALAFPGLGARAAPLLRLRLADVVMTEEDGSTSHRSFAKDLTSAPLTIVGTGAYAPLANAVLDAMPGDWGPAVPITWTPGTPSSGTTRARSKARGATAP</sequence>
<feature type="compositionally biased region" description="Low complexity" evidence="1">
    <location>
        <begin position="81"/>
        <end position="90"/>
    </location>
</feature>
<name>A0ABN3HYV1_9ACTN</name>
<dbReference type="EMBL" id="BAAATJ010000004">
    <property type="protein sequence ID" value="GAA2390005.1"/>
    <property type="molecule type" value="Genomic_DNA"/>
</dbReference>
<comment type="caution">
    <text evidence="2">The sequence shown here is derived from an EMBL/GenBank/DDBJ whole genome shotgun (WGS) entry which is preliminary data.</text>
</comment>
<protein>
    <submittedName>
        <fullName evidence="2">Uncharacterized protein</fullName>
    </submittedName>
</protein>
<evidence type="ECO:0000313" key="3">
    <source>
        <dbReference type="Proteomes" id="UP001500058"/>
    </source>
</evidence>
<organism evidence="2 3">
    <name type="scientific">Streptomyces glaucosporus</name>
    <dbReference type="NCBI Taxonomy" id="284044"/>
    <lineage>
        <taxon>Bacteria</taxon>
        <taxon>Bacillati</taxon>
        <taxon>Actinomycetota</taxon>
        <taxon>Actinomycetes</taxon>
        <taxon>Kitasatosporales</taxon>
        <taxon>Streptomycetaceae</taxon>
        <taxon>Streptomyces</taxon>
    </lineage>
</organism>
<evidence type="ECO:0000256" key="1">
    <source>
        <dbReference type="SAM" id="MobiDB-lite"/>
    </source>
</evidence>
<proteinExistence type="predicted"/>
<accession>A0ABN3HYV1</accession>
<keyword evidence="3" id="KW-1185">Reference proteome</keyword>
<dbReference type="RefSeq" id="WP_344629814.1">
    <property type="nucleotide sequence ID" value="NZ_BAAATJ010000004.1"/>
</dbReference>
<feature type="region of interest" description="Disordered" evidence="1">
    <location>
        <begin position="76"/>
        <end position="102"/>
    </location>
</feature>
<dbReference type="Proteomes" id="UP001500058">
    <property type="component" value="Unassembled WGS sequence"/>
</dbReference>
<reference evidence="2 3" key="1">
    <citation type="journal article" date="2019" name="Int. J. Syst. Evol. Microbiol.">
        <title>The Global Catalogue of Microorganisms (GCM) 10K type strain sequencing project: providing services to taxonomists for standard genome sequencing and annotation.</title>
        <authorList>
            <consortium name="The Broad Institute Genomics Platform"/>
            <consortium name="The Broad Institute Genome Sequencing Center for Infectious Disease"/>
            <person name="Wu L."/>
            <person name="Ma J."/>
        </authorList>
    </citation>
    <scope>NUCLEOTIDE SEQUENCE [LARGE SCALE GENOMIC DNA]</scope>
    <source>
        <strain evidence="2 3">JCM 6921</strain>
    </source>
</reference>
<gene>
    <name evidence="2" type="ORF">GCM10010420_12100</name>
</gene>